<organism evidence="2 3">
    <name type="scientific">candidate division WWE3 bacterium CG_4_10_14_0_2_um_filter_42_7</name>
    <dbReference type="NCBI Taxonomy" id="1975073"/>
    <lineage>
        <taxon>Bacteria</taxon>
        <taxon>Katanobacteria</taxon>
    </lineage>
</organism>
<dbReference type="AlphaFoldDB" id="A0A2M7TDJ6"/>
<evidence type="ECO:0000313" key="2">
    <source>
        <dbReference type="EMBL" id="PIZ43553.1"/>
    </source>
</evidence>
<proteinExistence type="predicted"/>
<accession>A0A2M7TDJ6</accession>
<keyword evidence="1" id="KW-1133">Transmembrane helix</keyword>
<sequence length="217" mass="23932">MKSSVKYFLNMIYNQDMKTNRLLLILAAFVLAGAGIFFLIKKEPIQIKESSEVSESTEIANPASVYCEENGGKVKIVTSDTGSQMGICIFDNGSSCEEWAYYRKECQKDDGKSNQTYDVSKEFAEIREAAETELELDTTTMKVEIRKSTGKYASGSVSPIEEGVGGGYLFMAKVSGVWKVVADGNGTISCEQLEPYPDFPTDMIPECIDTDGNPIQR</sequence>
<dbReference type="PANTHER" id="PTHR38008">
    <property type="entry name" value="HEMOLYSIN-RELATED"/>
    <property type="match status" value="1"/>
</dbReference>
<dbReference type="Pfam" id="PF03891">
    <property type="entry name" value="DUF333"/>
    <property type="match status" value="1"/>
</dbReference>
<dbReference type="EMBL" id="PFNK01000035">
    <property type="protein sequence ID" value="PIZ43553.1"/>
    <property type="molecule type" value="Genomic_DNA"/>
</dbReference>
<feature type="transmembrane region" description="Helical" evidence="1">
    <location>
        <begin position="21"/>
        <end position="40"/>
    </location>
</feature>
<name>A0A2M7TDJ6_UNCKA</name>
<evidence type="ECO:0000313" key="3">
    <source>
        <dbReference type="Proteomes" id="UP000229915"/>
    </source>
</evidence>
<evidence type="ECO:0000256" key="1">
    <source>
        <dbReference type="SAM" id="Phobius"/>
    </source>
</evidence>
<keyword evidence="1" id="KW-0472">Membrane</keyword>
<gene>
    <name evidence="2" type="ORF">COY33_01315</name>
</gene>
<comment type="caution">
    <text evidence="2">The sequence shown here is derived from an EMBL/GenBank/DDBJ whole genome shotgun (WGS) entry which is preliminary data.</text>
</comment>
<evidence type="ECO:0008006" key="4">
    <source>
        <dbReference type="Google" id="ProtNLM"/>
    </source>
</evidence>
<keyword evidence="1" id="KW-0812">Transmembrane</keyword>
<reference evidence="3" key="1">
    <citation type="submission" date="2017-09" db="EMBL/GenBank/DDBJ databases">
        <title>Depth-based differentiation of microbial function through sediment-hosted aquifers and enrichment of novel symbionts in the deep terrestrial subsurface.</title>
        <authorList>
            <person name="Probst A.J."/>
            <person name="Ladd B."/>
            <person name="Jarett J.K."/>
            <person name="Geller-Mcgrath D.E."/>
            <person name="Sieber C.M.K."/>
            <person name="Emerson J.B."/>
            <person name="Anantharaman K."/>
            <person name="Thomas B.C."/>
            <person name="Malmstrom R."/>
            <person name="Stieglmeier M."/>
            <person name="Klingl A."/>
            <person name="Woyke T."/>
            <person name="Ryan C.M."/>
            <person name="Banfield J.F."/>
        </authorList>
    </citation>
    <scope>NUCLEOTIDE SEQUENCE [LARGE SCALE GENOMIC DNA]</scope>
</reference>
<dbReference type="InterPro" id="IPR005590">
    <property type="entry name" value="DUF333"/>
</dbReference>
<dbReference type="Proteomes" id="UP000229915">
    <property type="component" value="Unassembled WGS sequence"/>
</dbReference>
<dbReference type="PANTHER" id="PTHR38008:SF2">
    <property type="entry name" value="HEMOLYSIN"/>
    <property type="match status" value="1"/>
</dbReference>
<protein>
    <recommendedName>
        <fullName evidence="4">DUF333 domain-containing protein</fullName>
    </recommendedName>
</protein>